<keyword evidence="1" id="KW-0799">Topoisomerase</keyword>
<feature type="domain" description="Topo IA-type catalytic" evidence="2">
    <location>
        <begin position="1"/>
        <end position="66"/>
    </location>
</feature>
<protein>
    <recommendedName>
        <fullName evidence="1">DNA topoisomerase</fullName>
        <ecNumber evidence="1">5.6.2.1</ecNumber>
    </recommendedName>
</protein>
<reference evidence="4 5" key="3">
    <citation type="journal article" date="2017" name="G3 (Bethesda)">
        <title>Comparative analysis highlights variable genome content of wheat rusts and divergence of the mating loci.</title>
        <authorList>
            <person name="Cuomo C.A."/>
            <person name="Bakkeren G."/>
            <person name="Khalil H.B."/>
            <person name="Panwar V."/>
            <person name="Joly D."/>
            <person name="Linning R."/>
            <person name="Sakthikumar S."/>
            <person name="Song X."/>
            <person name="Adiconis X."/>
            <person name="Fan L."/>
            <person name="Goldberg J.M."/>
            <person name="Levin J.Z."/>
            <person name="Young S."/>
            <person name="Zeng Q."/>
            <person name="Anikster Y."/>
            <person name="Bruce M."/>
            <person name="Wang M."/>
            <person name="Yin C."/>
            <person name="McCallum B."/>
            <person name="Szabo L.J."/>
            <person name="Hulbert S."/>
            <person name="Chen X."/>
            <person name="Fellers J.P."/>
        </authorList>
    </citation>
    <scope>NUCLEOTIDE SEQUENCE</scope>
    <source>
        <strain evidence="5">Isolate 1-1 / race 1 (BBBD)</strain>
        <strain evidence="4">isolate 1-1 / race 1 (BBBD)</strain>
    </source>
</reference>
<dbReference type="EC" id="5.6.2.1" evidence="1"/>
<gene>
    <name evidence="3" type="ORF">PTTG_26647</name>
</gene>
<evidence type="ECO:0000313" key="3">
    <source>
        <dbReference type="EMBL" id="OAV95535.1"/>
    </source>
</evidence>
<reference evidence="3" key="1">
    <citation type="submission" date="2009-11" db="EMBL/GenBank/DDBJ databases">
        <authorList>
            <consortium name="The Broad Institute Genome Sequencing Platform"/>
            <person name="Ward D."/>
            <person name="Feldgarden M."/>
            <person name="Earl A."/>
            <person name="Young S.K."/>
            <person name="Zeng Q."/>
            <person name="Koehrsen M."/>
            <person name="Alvarado L."/>
            <person name="Berlin A."/>
            <person name="Bochicchio J."/>
            <person name="Borenstein D."/>
            <person name="Chapman S.B."/>
            <person name="Chen Z."/>
            <person name="Engels R."/>
            <person name="Freedman E."/>
            <person name="Gellesch M."/>
            <person name="Goldberg J."/>
            <person name="Griggs A."/>
            <person name="Gujja S."/>
            <person name="Heilman E."/>
            <person name="Heiman D."/>
            <person name="Hepburn T."/>
            <person name="Howarth C."/>
            <person name="Jen D."/>
            <person name="Larson L."/>
            <person name="Lewis B."/>
            <person name="Mehta T."/>
            <person name="Park D."/>
            <person name="Pearson M."/>
            <person name="Roberts A."/>
            <person name="Saif S."/>
            <person name="Shea T."/>
            <person name="Shenoy N."/>
            <person name="Sisk P."/>
            <person name="Stolte C."/>
            <person name="Sykes S."/>
            <person name="Thomson T."/>
            <person name="Walk T."/>
            <person name="White J."/>
            <person name="Yandava C."/>
            <person name="Izard J."/>
            <person name="Baranova O.V."/>
            <person name="Blanton J.M."/>
            <person name="Tanner A.C."/>
            <person name="Dewhirst F.E."/>
            <person name="Haas B."/>
            <person name="Nusbaum C."/>
            <person name="Birren B."/>
        </authorList>
    </citation>
    <scope>NUCLEOTIDE SEQUENCE [LARGE SCALE GENOMIC DNA]</scope>
    <source>
        <strain evidence="3">1-1 BBBD Race 1</strain>
    </source>
</reference>
<dbReference type="InterPro" id="IPR023405">
    <property type="entry name" value="Topo_IA_core_domain"/>
</dbReference>
<reference evidence="4" key="4">
    <citation type="submission" date="2025-05" db="UniProtKB">
        <authorList>
            <consortium name="EnsemblFungi"/>
        </authorList>
    </citation>
    <scope>IDENTIFICATION</scope>
    <source>
        <strain evidence="4">isolate 1-1 / race 1 (BBBD)</strain>
    </source>
</reference>
<reference evidence="3" key="2">
    <citation type="submission" date="2016-05" db="EMBL/GenBank/DDBJ databases">
        <title>Comparative analysis highlights variable genome content of wheat rusts and divergence of the mating loci.</title>
        <authorList>
            <person name="Cuomo C.A."/>
            <person name="Bakkeren G."/>
            <person name="Szabo L."/>
            <person name="Khalil H."/>
            <person name="Joly D."/>
            <person name="Goldberg J."/>
            <person name="Young S."/>
            <person name="Zeng Q."/>
            <person name="Fellers J."/>
        </authorList>
    </citation>
    <scope>NUCLEOTIDE SEQUENCE [LARGE SCALE GENOMIC DNA]</scope>
    <source>
        <strain evidence="3">1-1 BBBD Race 1</strain>
    </source>
</reference>
<dbReference type="InterPro" id="IPR013497">
    <property type="entry name" value="Topo_IA_cen"/>
</dbReference>
<keyword evidence="5" id="KW-1185">Reference proteome</keyword>
<evidence type="ECO:0000256" key="1">
    <source>
        <dbReference type="RuleBase" id="RU362092"/>
    </source>
</evidence>
<dbReference type="STRING" id="630390.A0A180GS69"/>
<dbReference type="PANTHER" id="PTHR11390:SF21">
    <property type="entry name" value="DNA TOPOISOMERASE 3-ALPHA"/>
    <property type="match status" value="1"/>
</dbReference>
<dbReference type="Gene3D" id="1.10.290.10">
    <property type="entry name" value="Topoisomerase I, domain 4"/>
    <property type="match status" value="1"/>
</dbReference>
<dbReference type="PROSITE" id="PS52039">
    <property type="entry name" value="TOPO_IA_2"/>
    <property type="match status" value="1"/>
</dbReference>
<dbReference type="EnsemblFungi" id="PTTG_26647-t43_1">
    <property type="protein sequence ID" value="PTTG_26647-t43_1-p1"/>
    <property type="gene ID" value="PTTG_26647"/>
</dbReference>
<dbReference type="InterPro" id="IPR013826">
    <property type="entry name" value="Topo_IA_cen_sub3"/>
</dbReference>
<dbReference type="PANTHER" id="PTHR11390">
    <property type="entry name" value="PROKARYOTIC DNA TOPOISOMERASE"/>
    <property type="match status" value="1"/>
</dbReference>
<dbReference type="GO" id="GO:0003677">
    <property type="term" value="F:DNA binding"/>
    <property type="evidence" value="ECO:0007669"/>
    <property type="project" value="UniProtKB-KW"/>
</dbReference>
<evidence type="ECO:0000313" key="5">
    <source>
        <dbReference type="Proteomes" id="UP000005240"/>
    </source>
</evidence>
<proteinExistence type="inferred from homology"/>
<dbReference type="EMBL" id="ADAS02000028">
    <property type="protein sequence ID" value="OAV95535.1"/>
    <property type="molecule type" value="Genomic_DNA"/>
</dbReference>
<comment type="catalytic activity">
    <reaction evidence="1">
        <text>ATP-independent breakage of single-stranded DNA, followed by passage and rejoining.</text>
        <dbReference type="EC" id="5.6.2.1"/>
    </reaction>
</comment>
<evidence type="ECO:0000259" key="2">
    <source>
        <dbReference type="PROSITE" id="PS52039"/>
    </source>
</evidence>
<comment type="function">
    <text evidence="1">Introduces a single-strand break via transesterification at a target site in duplex DNA. Releases the supercoiling and torsional tension of DNA introduced during the DNA replication and transcription by transiently cleaving and rejoining one strand of the DNA duplex. The scissile phosphodiester is attacked by the catalytic tyrosine of the enzyme, resulting in the formation of a DNA-(5'-phosphotyrosyl)-enzyme intermediate and the expulsion of a 3'-OH DNA strand.</text>
</comment>
<comment type="similarity">
    <text evidence="1">Belongs to the type IA topoisomerase family.</text>
</comment>
<keyword evidence="1" id="KW-0238">DNA-binding</keyword>
<dbReference type="GO" id="GO:0006310">
    <property type="term" value="P:DNA recombination"/>
    <property type="evidence" value="ECO:0007669"/>
    <property type="project" value="TreeGrafter"/>
</dbReference>
<dbReference type="Proteomes" id="UP000005240">
    <property type="component" value="Unassembled WGS sequence"/>
</dbReference>
<dbReference type="GO" id="GO:0031422">
    <property type="term" value="C:RecQ family helicase-topoisomerase III complex"/>
    <property type="evidence" value="ECO:0007669"/>
    <property type="project" value="TreeGrafter"/>
</dbReference>
<keyword evidence="1 3" id="KW-0413">Isomerase</keyword>
<sequence length="66" mass="7600">MPQNGRKNDKAHLPIHPTPHAINLSGDKKRVYEFITRQYLACCSKKCSGHLEVYVYKKWGGMLLLD</sequence>
<dbReference type="AlphaFoldDB" id="A0A180GS69"/>
<name>A0A180GS69_PUCT1</name>
<dbReference type="SUPFAM" id="SSF56712">
    <property type="entry name" value="Prokaryotic type I DNA topoisomerase"/>
    <property type="match status" value="1"/>
</dbReference>
<dbReference type="GO" id="GO:0006265">
    <property type="term" value="P:DNA topological change"/>
    <property type="evidence" value="ECO:0007669"/>
    <property type="project" value="InterPro"/>
</dbReference>
<dbReference type="InterPro" id="IPR000380">
    <property type="entry name" value="Topo_IA"/>
</dbReference>
<dbReference type="GO" id="GO:0005634">
    <property type="term" value="C:nucleus"/>
    <property type="evidence" value="ECO:0007669"/>
    <property type="project" value="TreeGrafter"/>
</dbReference>
<dbReference type="GO" id="GO:0006281">
    <property type="term" value="P:DNA repair"/>
    <property type="evidence" value="ECO:0007669"/>
    <property type="project" value="TreeGrafter"/>
</dbReference>
<dbReference type="GO" id="GO:0003917">
    <property type="term" value="F:DNA topoisomerase type I (single strand cut, ATP-independent) activity"/>
    <property type="evidence" value="ECO:0007669"/>
    <property type="project" value="UniProtKB-EC"/>
</dbReference>
<organism evidence="3">
    <name type="scientific">Puccinia triticina (isolate 1-1 / race 1 (BBBD))</name>
    <name type="common">Brown leaf rust fungus</name>
    <dbReference type="NCBI Taxonomy" id="630390"/>
    <lineage>
        <taxon>Eukaryota</taxon>
        <taxon>Fungi</taxon>
        <taxon>Dikarya</taxon>
        <taxon>Basidiomycota</taxon>
        <taxon>Pucciniomycotina</taxon>
        <taxon>Pucciniomycetes</taxon>
        <taxon>Pucciniales</taxon>
        <taxon>Pucciniaceae</taxon>
        <taxon>Puccinia</taxon>
    </lineage>
</organism>
<dbReference type="VEuPathDB" id="FungiDB:PTTG_26647"/>
<accession>A0A180GS69</accession>
<evidence type="ECO:0000313" key="4">
    <source>
        <dbReference type="EnsemblFungi" id="PTTG_26647-t43_1-p1"/>
    </source>
</evidence>
<dbReference type="OrthoDB" id="430051at2759"/>